<dbReference type="EMBL" id="HBEZ01007856">
    <property type="protein sequence ID" value="CAD8626713.1"/>
    <property type="molecule type" value="Transcribed_RNA"/>
</dbReference>
<feature type="transmembrane region" description="Helical" evidence="1">
    <location>
        <begin position="49"/>
        <end position="79"/>
    </location>
</feature>
<evidence type="ECO:0000313" key="4">
    <source>
        <dbReference type="EMBL" id="CAD8626714.1"/>
    </source>
</evidence>
<dbReference type="AlphaFoldDB" id="A0A6T7W0H1"/>
<keyword evidence="1" id="KW-0472">Membrane</keyword>
<evidence type="ECO:0000256" key="1">
    <source>
        <dbReference type="SAM" id="Phobius"/>
    </source>
</evidence>
<evidence type="ECO:0000313" key="3">
    <source>
        <dbReference type="EMBL" id="CAD8626713.1"/>
    </source>
</evidence>
<gene>
    <name evidence="2" type="ORF">CCUR1050_LOCUS4390</name>
    <name evidence="3" type="ORF">CCUR1050_LOCUS4391</name>
    <name evidence="4" type="ORF">CCUR1050_LOCUS4392</name>
    <name evidence="5" type="ORF">CCUR1050_LOCUS4393</name>
</gene>
<keyword evidence="1" id="KW-1133">Transmembrane helix</keyword>
<evidence type="ECO:0000313" key="2">
    <source>
        <dbReference type="EMBL" id="CAD8626712.1"/>
    </source>
</evidence>
<feature type="transmembrane region" description="Helical" evidence="1">
    <location>
        <begin position="20"/>
        <end position="37"/>
    </location>
</feature>
<name>A0A6T7W0H1_9CRYP</name>
<reference evidence="4" key="1">
    <citation type="submission" date="2021-01" db="EMBL/GenBank/DDBJ databases">
        <authorList>
            <person name="Corre E."/>
            <person name="Pelletier E."/>
            <person name="Niang G."/>
            <person name="Scheremetjew M."/>
            <person name="Finn R."/>
            <person name="Kale V."/>
            <person name="Holt S."/>
            <person name="Cochrane G."/>
            <person name="Meng A."/>
            <person name="Brown T."/>
            <person name="Cohen L."/>
        </authorList>
    </citation>
    <scope>NUCLEOTIDE SEQUENCE</scope>
    <source>
        <strain evidence="4">CCAP979/52</strain>
    </source>
</reference>
<dbReference type="EMBL" id="HBEZ01007855">
    <property type="protein sequence ID" value="CAD8626712.1"/>
    <property type="molecule type" value="Transcribed_RNA"/>
</dbReference>
<proteinExistence type="predicted"/>
<dbReference type="EMBL" id="HBEZ01007858">
    <property type="protein sequence ID" value="CAD8626715.1"/>
    <property type="molecule type" value="Transcribed_RNA"/>
</dbReference>
<dbReference type="EMBL" id="HBEZ01007857">
    <property type="protein sequence ID" value="CAD8626714.1"/>
    <property type="molecule type" value="Transcribed_RNA"/>
</dbReference>
<keyword evidence="1" id="KW-0812">Transmembrane</keyword>
<accession>A0A6T7W0H1</accession>
<protein>
    <submittedName>
        <fullName evidence="4">Uncharacterized protein</fullName>
    </submittedName>
</protein>
<evidence type="ECO:0000313" key="5">
    <source>
        <dbReference type="EMBL" id="CAD8626715.1"/>
    </source>
</evidence>
<organism evidence="4">
    <name type="scientific">Cryptomonas curvata</name>
    <dbReference type="NCBI Taxonomy" id="233186"/>
    <lineage>
        <taxon>Eukaryota</taxon>
        <taxon>Cryptophyceae</taxon>
        <taxon>Cryptomonadales</taxon>
        <taxon>Cryptomonadaceae</taxon>
        <taxon>Cryptomonas</taxon>
    </lineage>
</organism>
<sequence length="201" mass="21388">MTSVVPADVSDIPDGVMGRAVVLGFAIVGGAILTPFLQDQRGRMNRFEVAALTLVFGVIAALDFVPPGLSLVYLGWFLYLTSDKATTTAGISQVYKTVIGAISQIYQTVTGAISQIYQTVTGVLNGFQLATMDSMVSIAHGVETIFNATVTTAATLSNATAIVWKEGSIENMSRLTFAVAFLAYAPHLGQGFIKLLELIFR</sequence>